<dbReference type="AlphaFoldDB" id="A0A381X4K6"/>
<reference evidence="1" key="1">
    <citation type="submission" date="2018-05" db="EMBL/GenBank/DDBJ databases">
        <authorList>
            <person name="Lanie J.A."/>
            <person name="Ng W.-L."/>
            <person name="Kazmierczak K.M."/>
            <person name="Andrzejewski T.M."/>
            <person name="Davidsen T.M."/>
            <person name="Wayne K.J."/>
            <person name="Tettelin H."/>
            <person name="Glass J.I."/>
            <person name="Rusch D."/>
            <person name="Podicherti R."/>
            <person name="Tsui H.-C.T."/>
            <person name="Winkler M.E."/>
        </authorList>
    </citation>
    <scope>NUCLEOTIDE SEQUENCE</scope>
</reference>
<sequence length="23" mass="2621">EGGYDLLALSQSIKEHLRALYED</sequence>
<proteinExistence type="predicted"/>
<accession>A0A381X4K6</accession>
<protein>
    <submittedName>
        <fullName evidence="1">Uncharacterized protein</fullName>
    </submittedName>
</protein>
<evidence type="ECO:0000313" key="1">
    <source>
        <dbReference type="EMBL" id="SVA59685.1"/>
    </source>
</evidence>
<dbReference type="EMBL" id="UINC01013895">
    <property type="protein sequence ID" value="SVA59685.1"/>
    <property type="molecule type" value="Genomic_DNA"/>
</dbReference>
<feature type="non-terminal residue" evidence="1">
    <location>
        <position position="1"/>
    </location>
</feature>
<name>A0A381X4K6_9ZZZZ</name>
<organism evidence="1">
    <name type="scientific">marine metagenome</name>
    <dbReference type="NCBI Taxonomy" id="408172"/>
    <lineage>
        <taxon>unclassified sequences</taxon>
        <taxon>metagenomes</taxon>
        <taxon>ecological metagenomes</taxon>
    </lineage>
</organism>
<gene>
    <name evidence="1" type="ORF">METZ01_LOCUS112539</name>
</gene>